<comment type="caution">
    <text evidence="2">The sequence shown here is derived from an EMBL/GenBank/DDBJ whole genome shotgun (WGS) entry which is preliminary data.</text>
</comment>
<feature type="region of interest" description="Disordered" evidence="1">
    <location>
        <begin position="47"/>
        <end position="91"/>
    </location>
</feature>
<proteinExistence type="predicted"/>
<protein>
    <submittedName>
        <fullName evidence="2">Uncharacterized protein</fullName>
    </submittedName>
</protein>
<name>A0A9P4PXH3_9PLEO</name>
<feature type="compositionally biased region" description="Polar residues" evidence="1">
    <location>
        <begin position="70"/>
        <end position="84"/>
    </location>
</feature>
<evidence type="ECO:0000256" key="1">
    <source>
        <dbReference type="SAM" id="MobiDB-lite"/>
    </source>
</evidence>
<dbReference type="Proteomes" id="UP000799764">
    <property type="component" value="Unassembled WGS sequence"/>
</dbReference>
<evidence type="ECO:0000313" key="2">
    <source>
        <dbReference type="EMBL" id="KAF2451108.1"/>
    </source>
</evidence>
<dbReference type="EMBL" id="MU001493">
    <property type="protein sequence ID" value="KAF2451108.1"/>
    <property type="molecule type" value="Genomic_DNA"/>
</dbReference>
<accession>A0A9P4PXH3</accession>
<dbReference type="AlphaFoldDB" id="A0A9P4PXH3"/>
<organism evidence="2 3">
    <name type="scientific">Karstenula rhodostoma CBS 690.94</name>
    <dbReference type="NCBI Taxonomy" id="1392251"/>
    <lineage>
        <taxon>Eukaryota</taxon>
        <taxon>Fungi</taxon>
        <taxon>Dikarya</taxon>
        <taxon>Ascomycota</taxon>
        <taxon>Pezizomycotina</taxon>
        <taxon>Dothideomycetes</taxon>
        <taxon>Pleosporomycetidae</taxon>
        <taxon>Pleosporales</taxon>
        <taxon>Massarineae</taxon>
        <taxon>Didymosphaeriaceae</taxon>
        <taxon>Karstenula</taxon>
    </lineage>
</organism>
<keyword evidence="3" id="KW-1185">Reference proteome</keyword>
<evidence type="ECO:0000313" key="3">
    <source>
        <dbReference type="Proteomes" id="UP000799764"/>
    </source>
</evidence>
<reference evidence="2" key="1">
    <citation type="journal article" date="2020" name="Stud. Mycol.">
        <title>101 Dothideomycetes genomes: a test case for predicting lifestyles and emergence of pathogens.</title>
        <authorList>
            <person name="Haridas S."/>
            <person name="Albert R."/>
            <person name="Binder M."/>
            <person name="Bloem J."/>
            <person name="Labutti K."/>
            <person name="Salamov A."/>
            <person name="Andreopoulos B."/>
            <person name="Baker S."/>
            <person name="Barry K."/>
            <person name="Bills G."/>
            <person name="Bluhm B."/>
            <person name="Cannon C."/>
            <person name="Castanera R."/>
            <person name="Culley D."/>
            <person name="Daum C."/>
            <person name="Ezra D."/>
            <person name="Gonzalez J."/>
            <person name="Henrissat B."/>
            <person name="Kuo A."/>
            <person name="Liang C."/>
            <person name="Lipzen A."/>
            <person name="Lutzoni F."/>
            <person name="Magnuson J."/>
            <person name="Mondo S."/>
            <person name="Nolan M."/>
            <person name="Ohm R."/>
            <person name="Pangilinan J."/>
            <person name="Park H.-J."/>
            <person name="Ramirez L."/>
            <person name="Alfaro M."/>
            <person name="Sun H."/>
            <person name="Tritt A."/>
            <person name="Yoshinaga Y."/>
            <person name="Zwiers L.-H."/>
            <person name="Turgeon B."/>
            <person name="Goodwin S."/>
            <person name="Spatafora J."/>
            <person name="Crous P."/>
            <person name="Grigoriev I."/>
        </authorList>
    </citation>
    <scope>NUCLEOTIDE SEQUENCE</scope>
    <source>
        <strain evidence="2">CBS 690.94</strain>
    </source>
</reference>
<feature type="region of interest" description="Disordered" evidence="1">
    <location>
        <begin position="157"/>
        <end position="178"/>
    </location>
</feature>
<gene>
    <name evidence="2" type="ORF">P171DRAFT_439630</name>
</gene>
<sequence>MSGLRLAGPLRAAACSGAGAGLTRTDEARRGRGVGVVGVHLLAASTASSRLRRRKPLPPSPAARPIGASQGINGCLQLQSSPTTRAERSTVPDVAAHPLAPQRAPSPMACERRCPPTGLGEPAKAARPPSSHLADLADLSMGSMIAIWRLVRSPASAPFDRPRPCRTPNSDERSGDAVPNVRRAGTCLELLPLPLLRLGHLKPVARTDDCLRFQEVAAIWLRNLCTQ</sequence>